<dbReference type="AlphaFoldDB" id="A0A286GPB6"/>
<accession>A0A286GPB6</accession>
<feature type="domain" description="Rhodanese" evidence="1">
    <location>
        <begin position="2"/>
        <end position="72"/>
    </location>
</feature>
<dbReference type="Pfam" id="PF00581">
    <property type="entry name" value="Rhodanese"/>
    <property type="match status" value="1"/>
</dbReference>
<dbReference type="EMBL" id="OCNH01000006">
    <property type="protein sequence ID" value="SOD96919.1"/>
    <property type="molecule type" value="Genomic_DNA"/>
</dbReference>
<gene>
    <name evidence="2" type="ORF">SAMN06269250_5568</name>
</gene>
<sequence>MKASKQTIVDVRTPEEYNSGHVAGSINIPLKEVPARLNEFTDLPQPLVLCCASGNRSGQAVAYLREQGITCENGGSWRSVNELVNQ</sequence>
<dbReference type="SMART" id="SM00450">
    <property type="entry name" value="RHOD"/>
    <property type="match status" value="1"/>
</dbReference>
<name>A0A286GPB6_9BACT</name>
<organism evidence="2 3">
    <name type="scientific">Spirosoma fluviale</name>
    <dbReference type="NCBI Taxonomy" id="1597977"/>
    <lineage>
        <taxon>Bacteria</taxon>
        <taxon>Pseudomonadati</taxon>
        <taxon>Bacteroidota</taxon>
        <taxon>Cytophagia</taxon>
        <taxon>Cytophagales</taxon>
        <taxon>Cytophagaceae</taxon>
        <taxon>Spirosoma</taxon>
    </lineage>
</organism>
<reference evidence="3" key="1">
    <citation type="submission" date="2017-09" db="EMBL/GenBank/DDBJ databases">
        <authorList>
            <person name="Varghese N."/>
            <person name="Submissions S."/>
        </authorList>
    </citation>
    <scope>NUCLEOTIDE SEQUENCE [LARGE SCALE GENOMIC DNA]</scope>
    <source>
        <strain evidence="3">DSM 29961</strain>
    </source>
</reference>
<dbReference type="SUPFAM" id="SSF52821">
    <property type="entry name" value="Rhodanese/Cell cycle control phosphatase"/>
    <property type="match status" value="1"/>
</dbReference>
<dbReference type="RefSeq" id="WP_097130357.1">
    <property type="nucleotide sequence ID" value="NZ_OCNH01000006.1"/>
</dbReference>
<dbReference type="CDD" id="cd00158">
    <property type="entry name" value="RHOD"/>
    <property type="match status" value="1"/>
</dbReference>
<protein>
    <submittedName>
        <fullName evidence="2">Rhodanese-like domain-containing protein</fullName>
    </submittedName>
</protein>
<dbReference type="InterPro" id="IPR050229">
    <property type="entry name" value="GlpE_sulfurtransferase"/>
</dbReference>
<dbReference type="Gene3D" id="3.40.250.10">
    <property type="entry name" value="Rhodanese-like domain"/>
    <property type="match status" value="1"/>
</dbReference>
<dbReference type="PANTHER" id="PTHR43031">
    <property type="entry name" value="FAD-DEPENDENT OXIDOREDUCTASE"/>
    <property type="match status" value="1"/>
</dbReference>
<dbReference type="OrthoDB" id="9808735at2"/>
<dbReference type="PROSITE" id="PS50206">
    <property type="entry name" value="RHODANESE_3"/>
    <property type="match status" value="1"/>
</dbReference>
<dbReference type="PANTHER" id="PTHR43031:SF1">
    <property type="entry name" value="PYRIDINE NUCLEOTIDE-DISULPHIDE OXIDOREDUCTASE"/>
    <property type="match status" value="1"/>
</dbReference>
<proteinExistence type="predicted"/>
<dbReference type="InterPro" id="IPR036873">
    <property type="entry name" value="Rhodanese-like_dom_sf"/>
</dbReference>
<evidence type="ECO:0000313" key="2">
    <source>
        <dbReference type="EMBL" id="SOD96919.1"/>
    </source>
</evidence>
<dbReference type="Proteomes" id="UP000219452">
    <property type="component" value="Unassembled WGS sequence"/>
</dbReference>
<keyword evidence="3" id="KW-1185">Reference proteome</keyword>
<evidence type="ECO:0000313" key="3">
    <source>
        <dbReference type="Proteomes" id="UP000219452"/>
    </source>
</evidence>
<dbReference type="InterPro" id="IPR001763">
    <property type="entry name" value="Rhodanese-like_dom"/>
</dbReference>
<evidence type="ECO:0000259" key="1">
    <source>
        <dbReference type="PROSITE" id="PS50206"/>
    </source>
</evidence>